<dbReference type="PROSITE" id="PS50949">
    <property type="entry name" value="HTH_GNTR"/>
    <property type="match status" value="1"/>
</dbReference>
<dbReference type="SUPFAM" id="SSF64288">
    <property type="entry name" value="Chorismate lyase-like"/>
    <property type="match status" value="1"/>
</dbReference>
<sequence length="244" mass="27160">MSDILECLLASLRQPGAAPRYLLIAGALEQAIRQHQLPEGAFLPTERQMAEKLGLSRVTISKAMAELERKRLITRQQGQGTRVAQAFRYSLNDSGGFTEQVLRNGGSVANQWLLRRRESAPAAIASLLRLPVGADIAKLRRLRLMDGTPAALETTYIPLAYLPEPEGLEHSLYQWWERHGVEIGRKTFRLASCAADQDSAALLHVQAGTPLLRIQQTSLNAAEQVLEFSEVLCRSDLYEFEVQL</sequence>
<dbReference type="InterPro" id="IPR000524">
    <property type="entry name" value="Tscrpt_reg_HTH_GntR"/>
</dbReference>
<dbReference type="InterPro" id="IPR036388">
    <property type="entry name" value="WH-like_DNA-bd_sf"/>
</dbReference>
<evidence type="ECO:0000256" key="3">
    <source>
        <dbReference type="ARBA" id="ARBA00023163"/>
    </source>
</evidence>
<dbReference type="Proteomes" id="UP001515641">
    <property type="component" value="Unassembled WGS sequence"/>
</dbReference>
<gene>
    <name evidence="5" type="ORF">HA052_10580</name>
</gene>
<name>A0ABX0L8G1_9NEIS</name>
<keyword evidence="2" id="KW-0238">DNA-binding</keyword>
<dbReference type="InterPro" id="IPR036390">
    <property type="entry name" value="WH_DNA-bd_sf"/>
</dbReference>
<dbReference type="PANTHER" id="PTHR44846:SF1">
    <property type="entry name" value="MANNOSYL-D-GLYCERATE TRANSPORT_METABOLISM SYSTEM REPRESSOR MNGR-RELATED"/>
    <property type="match status" value="1"/>
</dbReference>
<reference evidence="5 6" key="1">
    <citation type="submission" date="2020-03" db="EMBL/GenBank/DDBJ databases">
        <title>Draft genome sequence of environmentally isolated cultures.</title>
        <authorList>
            <person name="Wilson H.S."/>
            <person name="De Leon M.E."/>
        </authorList>
    </citation>
    <scope>NUCLEOTIDE SEQUENCE [LARGE SCALE GENOMIC DNA]</scope>
    <source>
        <strain evidence="5 6">HSC-31F16</strain>
    </source>
</reference>
<evidence type="ECO:0000256" key="2">
    <source>
        <dbReference type="ARBA" id="ARBA00023125"/>
    </source>
</evidence>
<evidence type="ECO:0000313" key="6">
    <source>
        <dbReference type="Proteomes" id="UP001515641"/>
    </source>
</evidence>
<dbReference type="PRINTS" id="PR00035">
    <property type="entry name" value="HTHGNTR"/>
</dbReference>
<dbReference type="SMART" id="SM00345">
    <property type="entry name" value="HTH_GNTR"/>
    <property type="match status" value="1"/>
</dbReference>
<dbReference type="InterPro" id="IPR028978">
    <property type="entry name" value="Chorismate_lyase_/UTRA_dom_sf"/>
</dbReference>
<proteinExistence type="predicted"/>
<dbReference type="Pfam" id="PF07702">
    <property type="entry name" value="UTRA"/>
    <property type="match status" value="1"/>
</dbReference>
<dbReference type="Gene3D" id="3.40.1410.10">
    <property type="entry name" value="Chorismate lyase-like"/>
    <property type="match status" value="1"/>
</dbReference>
<dbReference type="Pfam" id="PF00392">
    <property type="entry name" value="GntR"/>
    <property type="match status" value="1"/>
</dbReference>
<dbReference type="InterPro" id="IPR011663">
    <property type="entry name" value="UTRA"/>
</dbReference>
<dbReference type="Gene3D" id="1.10.10.10">
    <property type="entry name" value="Winged helix-like DNA-binding domain superfamily/Winged helix DNA-binding domain"/>
    <property type="match status" value="1"/>
</dbReference>
<accession>A0ABX0L8G1</accession>
<dbReference type="InterPro" id="IPR050679">
    <property type="entry name" value="Bact_HTH_transcr_reg"/>
</dbReference>
<comment type="caution">
    <text evidence="5">The sequence shown here is derived from an EMBL/GenBank/DDBJ whole genome shotgun (WGS) entry which is preliminary data.</text>
</comment>
<dbReference type="PANTHER" id="PTHR44846">
    <property type="entry name" value="MANNOSYL-D-GLYCERATE TRANSPORT/METABOLISM SYSTEM REPRESSOR MNGR-RELATED"/>
    <property type="match status" value="1"/>
</dbReference>
<evidence type="ECO:0000313" key="5">
    <source>
        <dbReference type="EMBL" id="NHR05651.1"/>
    </source>
</evidence>
<organism evidence="5 6">
    <name type="scientific">Chromobacterium fluminis</name>
    <dbReference type="NCBI Taxonomy" id="3044269"/>
    <lineage>
        <taxon>Bacteria</taxon>
        <taxon>Pseudomonadati</taxon>
        <taxon>Pseudomonadota</taxon>
        <taxon>Betaproteobacteria</taxon>
        <taxon>Neisseriales</taxon>
        <taxon>Chromobacteriaceae</taxon>
        <taxon>Chromobacterium</taxon>
    </lineage>
</organism>
<evidence type="ECO:0000259" key="4">
    <source>
        <dbReference type="PROSITE" id="PS50949"/>
    </source>
</evidence>
<dbReference type="RefSeq" id="WP_166451906.1">
    <property type="nucleotide sequence ID" value="NZ_JAAOMA010000012.1"/>
</dbReference>
<keyword evidence="3" id="KW-0804">Transcription</keyword>
<dbReference type="EMBL" id="JAAOMA010000012">
    <property type="protein sequence ID" value="NHR05651.1"/>
    <property type="molecule type" value="Genomic_DNA"/>
</dbReference>
<dbReference type="CDD" id="cd07377">
    <property type="entry name" value="WHTH_GntR"/>
    <property type="match status" value="1"/>
</dbReference>
<keyword evidence="1" id="KW-0805">Transcription regulation</keyword>
<dbReference type="SUPFAM" id="SSF46785">
    <property type="entry name" value="Winged helix' DNA-binding domain"/>
    <property type="match status" value="1"/>
</dbReference>
<keyword evidence="6" id="KW-1185">Reference proteome</keyword>
<feature type="domain" description="HTH gntR-type" evidence="4">
    <location>
        <begin position="18"/>
        <end position="86"/>
    </location>
</feature>
<dbReference type="SMART" id="SM00866">
    <property type="entry name" value="UTRA"/>
    <property type="match status" value="1"/>
</dbReference>
<protein>
    <submittedName>
        <fullName evidence="5">GntR family transcriptional regulator</fullName>
    </submittedName>
</protein>
<evidence type="ECO:0000256" key="1">
    <source>
        <dbReference type="ARBA" id="ARBA00023015"/>
    </source>
</evidence>